<keyword evidence="1" id="KW-0812">Transmembrane</keyword>
<evidence type="ECO:0000313" key="3">
    <source>
        <dbReference type="Proteomes" id="UP000006327"/>
    </source>
</evidence>
<organism evidence="2 3">
    <name type="scientific">Paraglaciecola arctica BSs20135</name>
    <dbReference type="NCBI Taxonomy" id="493475"/>
    <lineage>
        <taxon>Bacteria</taxon>
        <taxon>Pseudomonadati</taxon>
        <taxon>Pseudomonadota</taxon>
        <taxon>Gammaproteobacteria</taxon>
        <taxon>Alteromonadales</taxon>
        <taxon>Alteromonadaceae</taxon>
        <taxon>Paraglaciecola</taxon>
    </lineage>
</organism>
<proteinExistence type="predicted"/>
<gene>
    <name evidence="2" type="ORF">GARC_2236</name>
</gene>
<feature type="transmembrane region" description="Helical" evidence="1">
    <location>
        <begin position="7"/>
        <end position="28"/>
    </location>
</feature>
<feature type="transmembrane region" description="Helical" evidence="1">
    <location>
        <begin position="34"/>
        <end position="53"/>
    </location>
</feature>
<accession>K6YRB1</accession>
<comment type="caution">
    <text evidence="2">The sequence shown here is derived from an EMBL/GenBank/DDBJ whole genome shotgun (WGS) entry which is preliminary data.</text>
</comment>
<sequence>MNKDLKGLCLFLGMIGLAYAAILVLTMLFTGVKILKSIIFISAFSSFLISLGLTPHVKQRLVQVIKQKASLYK</sequence>
<evidence type="ECO:0000256" key="1">
    <source>
        <dbReference type="SAM" id="Phobius"/>
    </source>
</evidence>
<name>K6YRB1_9ALTE</name>
<dbReference type="RefSeq" id="WP_007619774.1">
    <property type="nucleotide sequence ID" value="NZ_BAEO01000028.1"/>
</dbReference>
<evidence type="ECO:0000313" key="2">
    <source>
        <dbReference type="EMBL" id="GAC19203.1"/>
    </source>
</evidence>
<reference evidence="2 3" key="1">
    <citation type="journal article" date="2017" name="Antonie Van Leeuwenhoek">
        <title>Rhizobium rhizosphaerae sp. nov., a novel species isolated from rice rhizosphere.</title>
        <authorList>
            <person name="Zhao J.J."/>
            <person name="Zhang J."/>
            <person name="Zhang R.J."/>
            <person name="Zhang C.W."/>
            <person name="Yin H.Q."/>
            <person name="Zhang X.X."/>
        </authorList>
    </citation>
    <scope>NUCLEOTIDE SEQUENCE [LARGE SCALE GENOMIC DNA]</scope>
    <source>
        <strain evidence="2 3">BSs20135</strain>
    </source>
</reference>
<dbReference type="STRING" id="493475.GARC_2236"/>
<keyword evidence="3" id="KW-1185">Reference proteome</keyword>
<dbReference type="OrthoDB" id="6388488at2"/>
<dbReference type="EMBL" id="BAEO01000028">
    <property type="protein sequence ID" value="GAC19203.1"/>
    <property type="molecule type" value="Genomic_DNA"/>
</dbReference>
<protein>
    <submittedName>
        <fullName evidence="2">Uncharacterized protein</fullName>
    </submittedName>
</protein>
<keyword evidence="1" id="KW-1133">Transmembrane helix</keyword>
<keyword evidence="1" id="KW-0472">Membrane</keyword>
<dbReference type="Proteomes" id="UP000006327">
    <property type="component" value="Unassembled WGS sequence"/>
</dbReference>
<dbReference type="AlphaFoldDB" id="K6YRB1"/>